<reference evidence="3 4" key="1">
    <citation type="submission" date="2019-05" db="EMBL/GenBank/DDBJ databases">
        <title>Another draft genome of Portunus trituberculatus and its Hox gene families provides insights of decapod evolution.</title>
        <authorList>
            <person name="Jeong J.-H."/>
            <person name="Song I."/>
            <person name="Kim S."/>
            <person name="Choi T."/>
            <person name="Kim D."/>
            <person name="Ryu S."/>
            <person name="Kim W."/>
        </authorList>
    </citation>
    <scope>NUCLEOTIDE SEQUENCE [LARGE SCALE GENOMIC DNA]</scope>
    <source>
        <tissue evidence="3">Muscle</tissue>
    </source>
</reference>
<protein>
    <submittedName>
        <fullName evidence="3">Uncharacterized protein</fullName>
    </submittedName>
</protein>
<evidence type="ECO:0000256" key="2">
    <source>
        <dbReference type="SAM" id="Phobius"/>
    </source>
</evidence>
<sequence>MAASLHTPLCTLPSLSCRPTHIHTHIRARTPSPLLTPGRVSPHSFLICLIIHIPTSIPTSVSDYCYHNLFPIQSHPTLHFPSLPCPTCPAPPCPAPPQLCGDHLDAVLDAQYVGSSVYPDLKKKTKKKRKKNVKNEKKINKKHQLLLDVFLSNPGCRGSLSAVPWTPGTTRYPPRHSSGSTVESLTAADTDSPLPASSSPPCHLLREVSGVAQVVVARRRPWSSLAFMFSPNKQVTLAPFLLVGPDGLIVSSPSLLFMKKCEVMGLSIPWGWWGVRDGMVICCARQVVWQPVTVLLVPLLGWLLALYFA</sequence>
<dbReference type="AlphaFoldDB" id="A0A5B7GES9"/>
<dbReference type="Proteomes" id="UP000324222">
    <property type="component" value="Unassembled WGS sequence"/>
</dbReference>
<evidence type="ECO:0000256" key="1">
    <source>
        <dbReference type="SAM" id="MobiDB-lite"/>
    </source>
</evidence>
<evidence type="ECO:0000313" key="3">
    <source>
        <dbReference type="EMBL" id="MPC56056.1"/>
    </source>
</evidence>
<organism evidence="3 4">
    <name type="scientific">Portunus trituberculatus</name>
    <name type="common">Swimming crab</name>
    <name type="synonym">Neptunus trituberculatus</name>
    <dbReference type="NCBI Taxonomy" id="210409"/>
    <lineage>
        <taxon>Eukaryota</taxon>
        <taxon>Metazoa</taxon>
        <taxon>Ecdysozoa</taxon>
        <taxon>Arthropoda</taxon>
        <taxon>Crustacea</taxon>
        <taxon>Multicrustacea</taxon>
        <taxon>Malacostraca</taxon>
        <taxon>Eumalacostraca</taxon>
        <taxon>Eucarida</taxon>
        <taxon>Decapoda</taxon>
        <taxon>Pleocyemata</taxon>
        <taxon>Brachyura</taxon>
        <taxon>Eubrachyura</taxon>
        <taxon>Portunoidea</taxon>
        <taxon>Portunidae</taxon>
        <taxon>Portuninae</taxon>
        <taxon>Portunus</taxon>
    </lineage>
</organism>
<gene>
    <name evidence="3" type="ORF">E2C01_050006</name>
</gene>
<evidence type="ECO:0000313" key="4">
    <source>
        <dbReference type="Proteomes" id="UP000324222"/>
    </source>
</evidence>
<feature type="region of interest" description="Disordered" evidence="1">
    <location>
        <begin position="167"/>
        <end position="199"/>
    </location>
</feature>
<feature type="transmembrane region" description="Helical" evidence="2">
    <location>
        <begin position="288"/>
        <end position="308"/>
    </location>
</feature>
<proteinExistence type="predicted"/>
<keyword evidence="2" id="KW-0472">Membrane</keyword>
<keyword evidence="2" id="KW-1133">Transmembrane helix</keyword>
<comment type="caution">
    <text evidence="3">The sequence shown here is derived from an EMBL/GenBank/DDBJ whole genome shotgun (WGS) entry which is preliminary data.</text>
</comment>
<dbReference type="EMBL" id="VSRR010013657">
    <property type="protein sequence ID" value="MPC56056.1"/>
    <property type="molecule type" value="Genomic_DNA"/>
</dbReference>
<name>A0A5B7GES9_PORTR</name>
<accession>A0A5B7GES9</accession>
<keyword evidence="4" id="KW-1185">Reference proteome</keyword>
<keyword evidence="2" id="KW-0812">Transmembrane</keyword>
<feature type="compositionally biased region" description="Polar residues" evidence="1">
    <location>
        <begin position="177"/>
        <end position="199"/>
    </location>
</feature>